<dbReference type="PANTHER" id="PTHR10417:SF3">
    <property type="entry name" value="GLUCOCORTICOID MODULATORY ELEMENT-BINDING PROTEIN 1"/>
    <property type="match status" value="1"/>
</dbReference>
<sequence>MLSAQIYQLSPSNEASAEGAGLELGYPITCGESKAILLFKKFVCPGINVKCVKDQLISPKQFVHMSGKATLKDWKRAIRMGGIMLRYA</sequence>
<dbReference type="GO" id="GO:0006357">
    <property type="term" value="P:regulation of transcription by RNA polymerase II"/>
    <property type="evidence" value="ECO:0007669"/>
    <property type="project" value="TreeGrafter"/>
</dbReference>
<organism evidence="5 6">
    <name type="scientific">Sinocyclocheilus anshuiensis</name>
    <dbReference type="NCBI Taxonomy" id="1608454"/>
    <lineage>
        <taxon>Eukaryota</taxon>
        <taxon>Metazoa</taxon>
        <taxon>Chordata</taxon>
        <taxon>Craniata</taxon>
        <taxon>Vertebrata</taxon>
        <taxon>Euteleostomi</taxon>
        <taxon>Actinopterygii</taxon>
        <taxon>Neopterygii</taxon>
        <taxon>Teleostei</taxon>
        <taxon>Ostariophysi</taxon>
        <taxon>Cypriniformes</taxon>
        <taxon>Cyprinidae</taxon>
        <taxon>Cyprininae</taxon>
        <taxon>Sinocyclocheilus</taxon>
    </lineage>
</organism>
<dbReference type="GO" id="GO:0005634">
    <property type="term" value="C:nucleus"/>
    <property type="evidence" value="ECO:0007669"/>
    <property type="project" value="TreeGrafter"/>
</dbReference>
<dbReference type="Proteomes" id="UP000472260">
    <property type="component" value="Unassembled WGS sequence"/>
</dbReference>
<proteinExistence type="predicted"/>
<dbReference type="Gene3D" id="3.10.390.10">
    <property type="entry name" value="SAND domain-like"/>
    <property type="match status" value="1"/>
</dbReference>
<keyword evidence="6" id="KW-1185">Reference proteome</keyword>
<evidence type="ECO:0000256" key="2">
    <source>
        <dbReference type="ARBA" id="ARBA00023163"/>
    </source>
</evidence>
<dbReference type="InterPro" id="IPR000770">
    <property type="entry name" value="SAND_dom"/>
</dbReference>
<protein>
    <recommendedName>
        <fullName evidence="4">SAND domain-containing protein</fullName>
    </recommendedName>
</protein>
<evidence type="ECO:0000256" key="1">
    <source>
        <dbReference type="ARBA" id="ARBA00023015"/>
    </source>
</evidence>
<feature type="domain" description="SAND" evidence="4">
    <location>
        <begin position="10"/>
        <end position="88"/>
    </location>
</feature>
<dbReference type="InterPro" id="IPR010919">
    <property type="entry name" value="SAND-like_dom_sf"/>
</dbReference>
<dbReference type="GO" id="GO:0000978">
    <property type="term" value="F:RNA polymerase II cis-regulatory region sequence-specific DNA binding"/>
    <property type="evidence" value="ECO:0007669"/>
    <property type="project" value="TreeGrafter"/>
</dbReference>
<dbReference type="PANTHER" id="PTHR10417">
    <property type="entry name" value="GLUCOCORTICOID MODULATORY ELEMENT-BINDING PROTEIN"/>
    <property type="match status" value="1"/>
</dbReference>
<dbReference type="Pfam" id="PF01342">
    <property type="entry name" value="SAND"/>
    <property type="match status" value="1"/>
</dbReference>
<dbReference type="PROSITE" id="PS50864">
    <property type="entry name" value="SAND"/>
    <property type="match status" value="1"/>
</dbReference>
<keyword evidence="2" id="KW-0804">Transcription</keyword>
<keyword evidence="3" id="KW-0539">Nucleus</keyword>
<accession>A0A671MKV0</accession>
<evidence type="ECO:0000313" key="5">
    <source>
        <dbReference type="Ensembl" id="ENSSANP00000033938.1"/>
    </source>
</evidence>
<dbReference type="GO" id="GO:0046872">
    <property type="term" value="F:metal ion binding"/>
    <property type="evidence" value="ECO:0007669"/>
    <property type="project" value="UniProtKB-KW"/>
</dbReference>
<reference evidence="5" key="1">
    <citation type="submission" date="2025-08" db="UniProtKB">
        <authorList>
            <consortium name="Ensembl"/>
        </authorList>
    </citation>
    <scope>IDENTIFICATION</scope>
</reference>
<evidence type="ECO:0000256" key="3">
    <source>
        <dbReference type="ARBA" id="ARBA00023242"/>
    </source>
</evidence>
<keyword evidence="1" id="KW-0805">Transcription regulation</keyword>
<dbReference type="Ensembl" id="ENSSANT00000036142.1">
    <property type="protein sequence ID" value="ENSSANP00000033938.1"/>
    <property type="gene ID" value="ENSSANG00000017309.1"/>
</dbReference>
<evidence type="ECO:0000259" key="4">
    <source>
        <dbReference type="PROSITE" id="PS50864"/>
    </source>
</evidence>
<dbReference type="SUPFAM" id="SSF63763">
    <property type="entry name" value="SAND domain-like"/>
    <property type="match status" value="1"/>
</dbReference>
<name>A0A671MKV0_9TELE</name>
<dbReference type="SMART" id="SM00258">
    <property type="entry name" value="SAND"/>
    <property type="match status" value="1"/>
</dbReference>
<evidence type="ECO:0000313" key="6">
    <source>
        <dbReference type="Proteomes" id="UP000472260"/>
    </source>
</evidence>
<dbReference type="AlphaFoldDB" id="A0A671MKV0"/>
<reference evidence="5" key="2">
    <citation type="submission" date="2025-09" db="UniProtKB">
        <authorList>
            <consortium name="Ensembl"/>
        </authorList>
    </citation>
    <scope>IDENTIFICATION</scope>
</reference>